<protein>
    <submittedName>
        <fullName evidence="1">Uncharacterized protein</fullName>
    </submittedName>
</protein>
<proteinExistence type="evidence at transcript level"/>
<evidence type="ECO:0000313" key="1">
    <source>
        <dbReference type="EMBL" id="ABK93526.1"/>
    </source>
</evidence>
<sequence length="46" mass="5268">MGKQHNQSLTLRITRLLGVPQEPRTVVHWEVMRPELGVCSLLKGKM</sequence>
<organism evidence="1">
    <name type="scientific">Populus trichocarpa</name>
    <name type="common">Western balsam poplar</name>
    <name type="synonym">Populus balsamifera subsp. trichocarpa</name>
    <dbReference type="NCBI Taxonomy" id="3694"/>
    <lineage>
        <taxon>Eukaryota</taxon>
        <taxon>Viridiplantae</taxon>
        <taxon>Streptophyta</taxon>
        <taxon>Embryophyta</taxon>
        <taxon>Tracheophyta</taxon>
        <taxon>Spermatophyta</taxon>
        <taxon>Magnoliopsida</taxon>
        <taxon>eudicotyledons</taxon>
        <taxon>Gunneridae</taxon>
        <taxon>Pentapetalae</taxon>
        <taxon>rosids</taxon>
        <taxon>fabids</taxon>
        <taxon>Malpighiales</taxon>
        <taxon>Salicaceae</taxon>
        <taxon>Saliceae</taxon>
        <taxon>Populus</taxon>
    </lineage>
</organism>
<dbReference type="EMBL" id="EF145363">
    <property type="protein sequence ID" value="ABK93526.1"/>
    <property type="molecule type" value="mRNA"/>
</dbReference>
<reference evidence="1" key="1">
    <citation type="journal article" date="2008" name="BMC Genomics">
        <title>Analysis of 4,664 high-quality sequence-finished poplar full-length cDNA clones and their utility for the discovery of genes responding to insect feeding.</title>
        <authorList>
            <person name="Ralph S.G."/>
            <person name="Chun H.J."/>
            <person name="Cooper D."/>
            <person name="Kirkpatrick R."/>
            <person name="Kolosova N."/>
            <person name="Gunter L."/>
            <person name="Tuskan G.A."/>
            <person name="Douglas C.J."/>
            <person name="Holt R.A."/>
            <person name="Jones S.J."/>
            <person name="Marra M.A."/>
            <person name="Bohlmann J."/>
        </authorList>
    </citation>
    <scope>NUCLEOTIDE SEQUENCE</scope>
    <source>
        <tissue evidence="1">Phloem and cambium</tissue>
    </source>
</reference>
<name>A9PAX3_POPTR</name>
<accession>A9PAX3</accession>
<dbReference type="AlphaFoldDB" id="A9PAX3"/>